<evidence type="ECO:0000313" key="2">
    <source>
        <dbReference type="Proteomes" id="UP000243006"/>
    </source>
</evidence>
<dbReference type="AlphaFoldDB" id="A0A1Y3E3E2"/>
<comment type="caution">
    <text evidence="1">The sequence shown here is derived from an EMBL/GenBank/DDBJ whole genome shotgun (WGS) entry which is preliminary data.</text>
</comment>
<dbReference type="Proteomes" id="UP000243006">
    <property type="component" value="Unassembled WGS sequence"/>
</dbReference>
<sequence>MCPNKDFQNEKYLVGGKIFVLNPQFCDSNDEFNDLVMMKIEIEAENSGKKKDTGSHTPHQTALKRINTLPFPWSHGLGLAIRTEDAVRYTDAGKSVFE</sequence>
<name>A0A1Y3E3E2_9BILA</name>
<evidence type="ECO:0000313" key="1">
    <source>
        <dbReference type="EMBL" id="OUC39491.1"/>
    </source>
</evidence>
<reference evidence="1 2" key="1">
    <citation type="submission" date="2015-04" db="EMBL/GenBank/DDBJ databases">
        <title>Draft genome of the roundworm Trichinella nativa.</title>
        <authorList>
            <person name="Mitreva M."/>
        </authorList>
    </citation>
    <scope>NUCLEOTIDE SEQUENCE [LARGE SCALE GENOMIC DNA]</scope>
    <source>
        <strain evidence="1 2">ISS45</strain>
    </source>
</reference>
<organism evidence="1 2">
    <name type="scientific">Trichinella nativa</name>
    <dbReference type="NCBI Taxonomy" id="6335"/>
    <lineage>
        <taxon>Eukaryota</taxon>
        <taxon>Metazoa</taxon>
        <taxon>Ecdysozoa</taxon>
        <taxon>Nematoda</taxon>
        <taxon>Enoplea</taxon>
        <taxon>Dorylaimia</taxon>
        <taxon>Trichinellida</taxon>
        <taxon>Trichinellidae</taxon>
        <taxon>Trichinella</taxon>
    </lineage>
</organism>
<dbReference type="EMBL" id="LVZM01024123">
    <property type="protein sequence ID" value="OUC39491.1"/>
    <property type="molecule type" value="Genomic_DNA"/>
</dbReference>
<accession>A0A1Y3E3E2</accession>
<gene>
    <name evidence="1" type="ORF">D917_01289</name>
</gene>
<proteinExistence type="predicted"/>
<protein>
    <submittedName>
        <fullName evidence="1">Uncharacterized protein</fullName>
    </submittedName>
</protein>